<name>A0A934JLC0_9GAMM</name>
<comment type="caution">
    <text evidence="1">The sequence shown here is derived from an EMBL/GenBank/DDBJ whole genome shotgun (WGS) entry which is preliminary data.</text>
</comment>
<dbReference type="Proteomes" id="UP000628710">
    <property type="component" value="Unassembled WGS sequence"/>
</dbReference>
<evidence type="ECO:0000313" key="1">
    <source>
        <dbReference type="EMBL" id="MBJ7536473.1"/>
    </source>
</evidence>
<organism evidence="1 2">
    <name type="scientific">Marinomonas transparens</name>
    <dbReference type="NCBI Taxonomy" id="2795388"/>
    <lineage>
        <taxon>Bacteria</taxon>
        <taxon>Pseudomonadati</taxon>
        <taxon>Pseudomonadota</taxon>
        <taxon>Gammaproteobacteria</taxon>
        <taxon>Oceanospirillales</taxon>
        <taxon>Oceanospirillaceae</taxon>
        <taxon>Marinomonas</taxon>
    </lineage>
</organism>
<sequence length="162" mass="18377">MAMALSISMNAAAADIDGVWHLQNADNTQAQLDEAVESVVKEMNFFIRALARPVLKKQTQICQDWKLSSTPDQFMWQCDDIEADTISVTAQGEVIKVDDEEIEIMGTFKETSDSVITILESERGIRTNTWQQVSDNELLYTTKLESEKLPKPLTWTLSYKKQ</sequence>
<protein>
    <submittedName>
        <fullName evidence="1">Uncharacterized protein</fullName>
    </submittedName>
</protein>
<accession>A0A934JLC0</accession>
<dbReference type="EMBL" id="JAEMNX010000001">
    <property type="protein sequence ID" value="MBJ7536473.1"/>
    <property type="molecule type" value="Genomic_DNA"/>
</dbReference>
<evidence type="ECO:0000313" key="2">
    <source>
        <dbReference type="Proteomes" id="UP000628710"/>
    </source>
</evidence>
<keyword evidence="2" id="KW-1185">Reference proteome</keyword>
<proteinExistence type="predicted"/>
<gene>
    <name evidence="1" type="ORF">I8J31_02125</name>
</gene>
<reference evidence="1" key="1">
    <citation type="submission" date="2020-12" db="EMBL/GenBank/DDBJ databases">
        <title>Marinomonas arctica sp. nov., a psychrotolerant bacterium isolated from the Arctic.</title>
        <authorList>
            <person name="Zhang Y."/>
        </authorList>
    </citation>
    <scope>NUCLEOTIDE SEQUENCE</scope>
    <source>
        <strain evidence="1">C1424</strain>
    </source>
</reference>
<dbReference type="AlphaFoldDB" id="A0A934JLC0"/>